<feature type="transmembrane region" description="Helical" evidence="6">
    <location>
        <begin position="70"/>
        <end position="88"/>
    </location>
</feature>
<evidence type="ECO:0000256" key="3">
    <source>
        <dbReference type="ARBA" id="ARBA00022692"/>
    </source>
</evidence>
<dbReference type="PANTHER" id="PTHR42920:SF5">
    <property type="entry name" value="EAMA DOMAIN-CONTAINING PROTEIN"/>
    <property type="match status" value="1"/>
</dbReference>
<evidence type="ECO:0000256" key="4">
    <source>
        <dbReference type="ARBA" id="ARBA00022989"/>
    </source>
</evidence>
<name>A0A194AIM6_9BACT</name>
<feature type="transmembrane region" description="Helical" evidence="6">
    <location>
        <begin position="268"/>
        <end position="286"/>
    </location>
</feature>
<dbReference type="AlphaFoldDB" id="A0A194AIM6"/>
<evidence type="ECO:0000256" key="1">
    <source>
        <dbReference type="ARBA" id="ARBA00004651"/>
    </source>
</evidence>
<evidence type="ECO:0000256" key="5">
    <source>
        <dbReference type="ARBA" id="ARBA00023136"/>
    </source>
</evidence>
<dbReference type="InterPro" id="IPR037185">
    <property type="entry name" value="EmrE-like"/>
</dbReference>
<protein>
    <recommendedName>
        <fullName evidence="7">EamA domain-containing protein</fullName>
    </recommendedName>
</protein>
<dbReference type="InterPro" id="IPR000620">
    <property type="entry name" value="EamA_dom"/>
</dbReference>
<reference evidence="9" key="1">
    <citation type="submission" date="2016-06" db="EMBL/GenBank/DDBJ databases">
        <title>Draft genome sequence of Desulfoplanes formicivorans strain Pf12B.</title>
        <authorList>
            <person name="Watanabe M."/>
            <person name="Kojima H."/>
            <person name="Fukui M."/>
        </authorList>
    </citation>
    <scope>NUCLEOTIDE SEQUENCE [LARGE SCALE GENOMIC DNA]</scope>
    <source>
        <strain evidence="9">Pf12B</strain>
    </source>
</reference>
<dbReference type="RefSeq" id="WP_069859252.1">
    <property type="nucleotide sequence ID" value="NZ_BDFE01000016.1"/>
</dbReference>
<gene>
    <name evidence="8" type="ORF">DPF_1805</name>
</gene>
<dbReference type="GO" id="GO:0005886">
    <property type="term" value="C:plasma membrane"/>
    <property type="evidence" value="ECO:0007669"/>
    <property type="project" value="UniProtKB-SubCell"/>
</dbReference>
<dbReference type="SUPFAM" id="SSF103481">
    <property type="entry name" value="Multidrug resistance efflux transporter EmrE"/>
    <property type="match status" value="2"/>
</dbReference>
<feature type="transmembrane region" description="Helical" evidence="6">
    <location>
        <begin position="43"/>
        <end position="61"/>
    </location>
</feature>
<feature type="transmembrane region" description="Helical" evidence="6">
    <location>
        <begin position="179"/>
        <end position="200"/>
    </location>
</feature>
<feature type="transmembrane region" description="Helical" evidence="6">
    <location>
        <begin position="127"/>
        <end position="148"/>
    </location>
</feature>
<sequence>MKPSFFQDHTWAAEAMLVVVTFFWGITFTLVKDAIAQVDLFAFLGQRFTLSALLLLPFCLYRRQGFSRDIFWKGGVLGLLLFGGYAFQTMGLLFTTASNTGFVTGLNVILVPVLGGLFFGRPLGFKLGISVALAGAGLFFLCTDGTMAVNKGDLIVILCAVSIALHIIYTARFVQNCDAYWLTAVQIGMVALCSNMCAWTRGYEVVFWEPDILWAMVICVVFATVFAFLVQTSMQRYTSPVKTALIFCLEPVFGAVYAHVFAHERLGKWGWLGALFIFGAMVLAEWPQRRARGSS</sequence>
<keyword evidence="4 6" id="KW-1133">Transmembrane helix</keyword>
<feature type="transmembrane region" description="Helical" evidence="6">
    <location>
        <begin position="243"/>
        <end position="262"/>
    </location>
</feature>
<feature type="transmembrane region" description="Helical" evidence="6">
    <location>
        <begin position="12"/>
        <end position="31"/>
    </location>
</feature>
<evidence type="ECO:0000256" key="2">
    <source>
        <dbReference type="ARBA" id="ARBA00022475"/>
    </source>
</evidence>
<evidence type="ECO:0000259" key="7">
    <source>
        <dbReference type="Pfam" id="PF00892"/>
    </source>
</evidence>
<feature type="domain" description="EamA" evidence="7">
    <location>
        <begin position="151"/>
        <end position="283"/>
    </location>
</feature>
<dbReference type="PANTHER" id="PTHR42920">
    <property type="entry name" value="OS03G0707200 PROTEIN-RELATED"/>
    <property type="match status" value="1"/>
</dbReference>
<keyword evidence="9" id="KW-1185">Reference proteome</keyword>
<feature type="domain" description="EamA" evidence="7">
    <location>
        <begin position="14"/>
        <end position="141"/>
    </location>
</feature>
<dbReference type="InterPro" id="IPR051258">
    <property type="entry name" value="Diverse_Substrate_Transporter"/>
</dbReference>
<dbReference type="Proteomes" id="UP000095200">
    <property type="component" value="Unassembled WGS sequence"/>
</dbReference>
<evidence type="ECO:0000256" key="6">
    <source>
        <dbReference type="SAM" id="Phobius"/>
    </source>
</evidence>
<feature type="transmembrane region" description="Helical" evidence="6">
    <location>
        <begin position="154"/>
        <end position="172"/>
    </location>
</feature>
<proteinExistence type="predicted"/>
<dbReference type="Pfam" id="PF00892">
    <property type="entry name" value="EamA"/>
    <property type="match status" value="2"/>
</dbReference>
<dbReference type="EMBL" id="BDFE01000016">
    <property type="protein sequence ID" value="GAU09085.1"/>
    <property type="molecule type" value="Genomic_DNA"/>
</dbReference>
<keyword evidence="5 6" id="KW-0472">Membrane</keyword>
<feature type="transmembrane region" description="Helical" evidence="6">
    <location>
        <begin position="100"/>
        <end position="120"/>
    </location>
</feature>
<evidence type="ECO:0000313" key="8">
    <source>
        <dbReference type="EMBL" id="GAU09085.1"/>
    </source>
</evidence>
<organism evidence="8 9">
    <name type="scientific">Desulfoplanes formicivorans</name>
    <dbReference type="NCBI Taxonomy" id="1592317"/>
    <lineage>
        <taxon>Bacteria</taxon>
        <taxon>Pseudomonadati</taxon>
        <taxon>Thermodesulfobacteriota</taxon>
        <taxon>Desulfovibrionia</taxon>
        <taxon>Desulfovibrionales</taxon>
        <taxon>Desulfoplanaceae</taxon>
        <taxon>Desulfoplanes</taxon>
    </lineage>
</organism>
<keyword evidence="3 6" id="KW-0812">Transmembrane</keyword>
<comment type="subcellular location">
    <subcellularLocation>
        <location evidence="1">Cell membrane</location>
        <topology evidence="1">Multi-pass membrane protein</topology>
    </subcellularLocation>
</comment>
<accession>A0A194AIM6</accession>
<comment type="caution">
    <text evidence="8">The sequence shown here is derived from an EMBL/GenBank/DDBJ whole genome shotgun (WGS) entry which is preliminary data.</text>
</comment>
<feature type="transmembrane region" description="Helical" evidence="6">
    <location>
        <begin position="212"/>
        <end position="231"/>
    </location>
</feature>
<evidence type="ECO:0000313" key="9">
    <source>
        <dbReference type="Proteomes" id="UP000095200"/>
    </source>
</evidence>
<keyword evidence="2" id="KW-1003">Cell membrane</keyword>